<organism evidence="1">
    <name type="scientific">Candidatus Kentrum sp. FW</name>
    <dbReference type="NCBI Taxonomy" id="2126338"/>
    <lineage>
        <taxon>Bacteria</taxon>
        <taxon>Pseudomonadati</taxon>
        <taxon>Pseudomonadota</taxon>
        <taxon>Gammaproteobacteria</taxon>
        <taxon>Candidatus Kentrum</taxon>
    </lineage>
</organism>
<evidence type="ECO:0000313" key="1">
    <source>
        <dbReference type="EMBL" id="VFJ73854.1"/>
    </source>
</evidence>
<name>A0A450TXE1_9GAMM</name>
<sequence length="117" mass="12738">MIEGDIILTPLPQADGRVKNRPALILREFPPYGDFLVCGISTQVRQAVAGFDDVIRHSDADFPGTGLVAESLIRLGFLAILPRSNILGSIGAVAPERYAMLLHRLARYLIGNLPTNE</sequence>
<dbReference type="Pfam" id="PF02452">
    <property type="entry name" value="PemK_toxin"/>
    <property type="match status" value="1"/>
</dbReference>
<proteinExistence type="predicted"/>
<protein>
    <submittedName>
        <fullName evidence="1">mRNA interferase MazF</fullName>
    </submittedName>
</protein>
<accession>A0A450TXE1</accession>
<dbReference type="AlphaFoldDB" id="A0A450TXE1"/>
<dbReference type="EMBL" id="CAADFE010000055">
    <property type="protein sequence ID" value="VFJ73854.1"/>
    <property type="molecule type" value="Genomic_DNA"/>
</dbReference>
<dbReference type="InterPro" id="IPR003477">
    <property type="entry name" value="PemK-like"/>
</dbReference>
<dbReference type="SUPFAM" id="SSF50118">
    <property type="entry name" value="Cell growth inhibitor/plasmid maintenance toxic component"/>
    <property type="match status" value="1"/>
</dbReference>
<gene>
    <name evidence="1" type="ORF">BECKFW1821C_GA0114237_10558</name>
</gene>
<reference evidence="1" key="1">
    <citation type="submission" date="2019-02" db="EMBL/GenBank/DDBJ databases">
        <authorList>
            <person name="Gruber-Vodicka R. H."/>
            <person name="Seah K. B. B."/>
        </authorList>
    </citation>
    <scope>NUCLEOTIDE SEQUENCE</scope>
    <source>
        <strain evidence="1">BECK_BZ131</strain>
    </source>
</reference>
<dbReference type="GO" id="GO:0003677">
    <property type="term" value="F:DNA binding"/>
    <property type="evidence" value="ECO:0007669"/>
    <property type="project" value="InterPro"/>
</dbReference>